<accession>A0A0F9I1L2</accession>
<gene>
    <name evidence="1" type="ORF">LCGC14_1715060</name>
</gene>
<evidence type="ECO:0000313" key="1">
    <source>
        <dbReference type="EMBL" id="KKM13554.1"/>
    </source>
</evidence>
<comment type="caution">
    <text evidence="1">The sequence shown here is derived from an EMBL/GenBank/DDBJ whole genome shotgun (WGS) entry which is preliminary data.</text>
</comment>
<dbReference type="EMBL" id="LAZR01015354">
    <property type="protein sequence ID" value="KKM13554.1"/>
    <property type="molecule type" value="Genomic_DNA"/>
</dbReference>
<proteinExistence type="predicted"/>
<dbReference type="AlphaFoldDB" id="A0A0F9I1L2"/>
<protein>
    <submittedName>
        <fullName evidence="1">Uncharacterized protein</fullName>
    </submittedName>
</protein>
<name>A0A0F9I1L2_9ZZZZ</name>
<sequence>MIYSHAHLSFQRAANAYEDARKTERSAQRFIRLVLRGWQVTTIDELPEAARKSLMQQVEWNRNRFDCNAESSKNWKLELWLLKDNLTLIYGIETGT</sequence>
<reference evidence="1" key="1">
    <citation type="journal article" date="2015" name="Nature">
        <title>Complex archaea that bridge the gap between prokaryotes and eukaryotes.</title>
        <authorList>
            <person name="Spang A."/>
            <person name="Saw J.H."/>
            <person name="Jorgensen S.L."/>
            <person name="Zaremba-Niedzwiedzka K."/>
            <person name="Martijn J."/>
            <person name="Lind A.E."/>
            <person name="van Eijk R."/>
            <person name="Schleper C."/>
            <person name="Guy L."/>
            <person name="Ettema T.J."/>
        </authorList>
    </citation>
    <scope>NUCLEOTIDE SEQUENCE</scope>
</reference>
<organism evidence="1">
    <name type="scientific">marine sediment metagenome</name>
    <dbReference type="NCBI Taxonomy" id="412755"/>
    <lineage>
        <taxon>unclassified sequences</taxon>
        <taxon>metagenomes</taxon>
        <taxon>ecological metagenomes</taxon>
    </lineage>
</organism>